<dbReference type="SUPFAM" id="SSF46689">
    <property type="entry name" value="Homeodomain-like"/>
    <property type="match status" value="2"/>
</dbReference>
<dbReference type="InterPro" id="IPR003313">
    <property type="entry name" value="AraC-bd"/>
</dbReference>
<dbReference type="CDD" id="cd06976">
    <property type="entry name" value="cupin_MtlR-like_N"/>
    <property type="match status" value="1"/>
</dbReference>
<proteinExistence type="predicted"/>
<comment type="caution">
    <text evidence="6">The sequence shown here is derived from an EMBL/GenBank/DDBJ whole genome shotgun (WGS) entry which is preliminary data.</text>
</comment>
<dbReference type="Pfam" id="PF02311">
    <property type="entry name" value="AraC_binding"/>
    <property type="match status" value="1"/>
</dbReference>
<dbReference type="InterPro" id="IPR018060">
    <property type="entry name" value="HTH_AraC"/>
</dbReference>
<dbReference type="SUPFAM" id="SSF51182">
    <property type="entry name" value="RmlC-like cupins"/>
    <property type="match status" value="1"/>
</dbReference>
<name>A0A7W4Y9Z4_9CELL</name>
<dbReference type="Proteomes" id="UP000518206">
    <property type="component" value="Unassembled WGS sequence"/>
</dbReference>
<reference evidence="6 7" key="2">
    <citation type="submission" date="2020-08" db="EMBL/GenBank/DDBJ databases">
        <authorList>
            <person name="Partida-Martinez L."/>
            <person name="Huntemann M."/>
            <person name="Clum A."/>
            <person name="Wang J."/>
            <person name="Palaniappan K."/>
            <person name="Ritter S."/>
            <person name="Chen I.-M."/>
            <person name="Stamatis D."/>
            <person name="Reddy T."/>
            <person name="O'Malley R."/>
            <person name="Daum C."/>
            <person name="Shapiro N."/>
            <person name="Ivanova N."/>
            <person name="Kyrpides N."/>
            <person name="Woyke T."/>
        </authorList>
    </citation>
    <scope>NUCLEOTIDE SEQUENCE [LARGE SCALE GENOMIC DNA]</scope>
    <source>
        <strain evidence="6 7">RAS26</strain>
    </source>
</reference>
<dbReference type="Pfam" id="PF12833">
    <property type="entry name" value="HTH_18"/>
    <property type="match status" value="1"/>
</dbReference>
<dbReference type="RefSeq" id="WP_221196172.1">
    <property type="nucleotide sequence ID" value="NZ_JACHVX010000002.1"/>
</dbReference>
<dbReference type="InterPro" id="IPR011051">
    <property type="entry name" value="RmlC_Cupin_sf"/>
</dbReference>
<accession>A0A7W4Y9Z4</accession>
<keyword evidence="3" id="KW-0804">Transcription</keyword>
<evidence type="ECO:0000259" key="5">
    <source>
        <dbReference type="PROSITE" id="PS01124"/>
    </source>
</evidence>
<dbReference type="AlphaFoldDB" id="A0A7W4Y9Z4"/>
<dbReference type="SMART" id="SM00342">
    <property type="entry name" value="HTH_ARAC"/>
    <property type="match status" value="1"/>
</dbReference>
<gene>
    <name evidence="6" type="ORF">FHR80_001137</name>
</gene>
<evidence type="ECO:0000313" key="7">
    <source>
        <dbReference type="Proteomes" id="UP000518206"/>
    </source>
</evidence>
<dbReference type="GO" id="GO:0043565">
    <property type="term" value="F:sequence-specific DNA binding"/>
    <property type="evidence" value="ECO:0007669"/>
    <property type="project" value="InterPro"/>
</dbReference>
<dbReference type="InterPro" id="IPR050204">
    <property type="entry name" value="AraC_XylS_family_regulators"/>
</dbReference>
<dbReference type="Gene3D" id="1.10.10.60">
    <property type="entry name" value="Homeodomain-like"/>
    <property type="match status" value="1"/>
</dbReference>
<evidence type="ECO:0000313" key="6">
    <source>
        <dbReference type="EMBL" id="MBB2922225.1"/>
    </source>
</evidence>
<keyword evidence="2 6" id="KW-0238">DNA-binding</keyword>
<protein>
    <submittedName>
        <fullName evidence="6">AraC-like DNA-binding protein</fullName>
    </submittedName>
</protein>
<feature type="domain" description="HTH araC/xylS-type" evidence="5">
    <location>
        <begin position="201"/>
        <end position="299"/>
    </location>
</feature>
<dbReference type="InterPro" id="IPR009057">
    <property type="entry name" value="Homeodomain-like_sf"/>
</dbReference>
<reference evidence="6 7" key="1">
    <citation type="submission" date="2020-08" db="EMBL/GenBank/DDBJ databases">
        <title>The Agave Microbiome: Exploring the role of microbial communities in plant adaptations to desert environments.</title>
        <authorList>
            <person name="Partida-Martinez L.P."/>
        </authorList>
    </citation>
    <scope>NUCLEOTIDE SEQUENCE [LARGE SCALE GENOMIC DNA]</scope>
    <source>
        <strain evidence="6 7">RAS26</strain>
    </source>
</reference>
<evidence type="ECO:0000256" key="2">
    <source>
        <dbReference type="ARBA" id="ARBA00023125"/>
    </source>
</evidence>
<evidence type="ECO:0000256" key="4">
    <source>
        <dbReference type="SAM" id="MobiDB-lite"/>
    </source>
</evidence>
<evidence type="ECO:0000256" key="3">
    <source>
        <dbReference type="ARBA" id="ARBA00023163"/>
    </source>
</evidence>
<dbReference type="GO" id="GO:0003700">
    <property type="term" value="F:DNA-binding transcription factor activity"/>
    <property type="evidence" value="ECO:0007669"/>
    <property type="project" value="InterPro"/>
</dbReference>
<evidence type="ECO:0000256" key="1">
    <source>
        <dbReference type="ARBA" id="ARBA00023015"/>
    </source>
</evidence>
<dbReference type="PANTHER" id="PTHR46796">
    <property type="entry name" value="HTH-TYPE TRANSCRIPTIONAL ACTIVATOR RHAS-RELATED"/>
    <property type="match status" value="1"/>
</dbReference>
<dbReference type="EMBL" id="JACHVX010000002">
    <property type="protein sequence ID" value="MBB2922225.1"/>
    <property type="molecule type" value="Genomic_DNA"/>
</dbReference>
<feature type="region of interest" description="Disordered" evidence="4">
    <location>
        <begin position="306"/>
        <end position="342"/>
    </location>
</feature>
<organism evidence="6 7">
    <name type="scientific">Cellulomonas cellasea</name>
    <dbReference type="NCBI Taxonomy" id="43670"/>
    <lineage>
        <taxon>Bacteria</taxon>
        <taxon>Bacillati</taxon>
        <taxon>Actinomycetota</taxon>
        <taxon>Actinomycetes</taxon>
        <taxon>Micrococcales</taxon>
        <taxon>Cellulomonadaceae</taxon>
        <taxon>Cellulomonas</taxon>
    </lineage>
</organism>
<dbReference type="PROSITE" id="PS01124">
    <property type="entry name" value="HTH_ARAC_FAMILY_2"/>
    <property type="match status" value="1"/>
</dbReference>
<keyword evidence="1" id="KW-0805">Transcription regulation</keyword>
<sequence>MTSTRTAAGRTLDRGPEPAREVVVPDLQSMVRWHEHDYPHPLARWHTHPEIEIHLIRAGTGLALVGDHVSAFRAGHVALVGSELPHDWISDLEPGQTIERRDAVLQIHPDRMARLAEVAPEAAEAVRLFRSAARGIEYTGATALAAATRIEAVGVTTGTARLHHLFALLTVLAHAPAGERRTLASAHAPHGADPVQQDRVDTVLRYLTENLDGEVRMTTAAELVGMPPSSFSRFFQHAAGRGFAAMVRRLRIVRACRLLADTSMPVIEVCYAVGYANLSNFNRQFRVETGTTPRAYRRAAATAASSAAATGDPALLPATTTSVPPPATSGAASTSAPTQRSG</sequence>